<accession>A0A6C0KJE3</accession>
<keyword evidence="1" id="KW-0812">Transmembrane</keyword>
<protein>
    <submittedName>
        <fullName evidence="2">Uncharacterized protein</fullName>
    </submittedName>
</protein>
<dbReference type="EMBL" id="MN740882">
    <property type="protein sequence ID" value="QHU16438.1"/>
    <property type="molecule type" value="Genomic_DNA"/>
</dbReference>
<reference evidence="2" key="1">
    <citation type="journal article" date="2020" name="Nature">
        <title>Giant virus diversity and host interactions through global metagenomics.</title>
        <authorList>
            <person name="Schulz F."/>
            <person name="Roux S."/>
            <person name="Paez-Espino D."/>
            <person name="Jungbluth S."/>
            <person name="Walsh D.A."/>
            <person name="Denef V.J."/>
            <person name="McMahon K.D."/>
            <person name="Konstantinidis K.T."/>
            <person name="Eloe-Fadrosh E.A."/>
            <person name="Kyrpides N.C."/>
            <person name="Woyke T."/>
        </authorList>
    </citation>
    <scope>NUCLEOTIDE SEQUENCE</scope>
    <source>
        <strain evidence="2">GVMAG-S-3300011013-78</strain>
    </source>
</reference>
<name>A0A6C0KJE3_9ZZZZ</name>
<feature type="transmembrane region" description="Helical" evidence="1">
    <location>
        <begin position="6"/>
        <end position="24"/>
    </location>
</feature>
<dbReference type="AlphaFoldDB" id="A0A6C0KJE3"/>
<proteinExistence type="predicted"/>
<sequence length="75" mass="8870">MKYLDIRIFIISFAVGMFFVYMTAPKLHTILVYPHPDNEEQILYKDKNDTCFKFKSVKVTCPKNKNEIKNIPIQV</sequence>
<evidence type="ECO:0000256" key="1">
    <source>
        <dbReference type="SAM" id="Phobius"/>
    </source>
</evidence>
<evidence type="ECO:0000313" key="2">
    <source>
        <dbReference type="EMBL" id="QHU16438.1"/>
    </source>
</evidence>
<keyword evidence="1" id="KW-0472">Membrane</keyword>
<organism evidence="2">
    <name type="scientific">viral metagenome</name>
    <dbReference type="NCBI Taxonomy" id="1070528"/>
    <lineage>
        <taxon>unclassified sequences</taxon>
        <taxon>metagenomes</taxon>
        <taxon>organismal metagenomes</taxon>
    </lineage>
</organism>
<keyword evidence="1" id="KW-1133">Transmembrane helix</keyword>